<dbReference type="InterPro" id="IPR010075">
    <property type="entry name" value="PRibForGlyAmidine_synth_PurQ"/>
</dbReference>
<keyword evidence="1 8" id="KW-0963">Cytoplasm</keyword>
<keyword evidence="4 8" id="KW-0658">Purine biosynthesis</keyword>
<proteinExistence type="inferred from homology"/>
<feature type="active site" evidence="8">
    <location>
        <position position="194"/>
    </location>
</feature>
<dbReference type="PIRSF" id="PIRSF001586">
    <property type="entry name" value="FGAM_synth_I"/>
    <property type="match status" value="1"/>
</dbReference>
<keyword evidence="5 8" id="KW-0378">Hydrolase</keyword>
<dbReference type="Pfam" id="PF13507">
    <property type="entry name" value="GATase_5"/>
    <property type="match status" value="1"/>
</dbReference>
<comment type="catalytic activity">
    <reaction evidence="8">
        <text>L-glutamine + H2O = L-glutamate + NH4(+)</text>
        <dbReference type="Rhea" id="RHEA:15889"/>
        <dbReference type="ChEBI" id="CHEBI:15377"/>
        <dbReference type="ChEBI" id="CHEBI:28938"/>
        <dbReference type="ChEBI" id="CHEBI:29985"/>
        <dbReference type="ChEBI" id="CHEBI:58359"/>
        <dbReference type="EC" id="3.5.1.2"/>
    </reaction>
</comment>
<dbReference type="GO" id="GO:0004359">
    <property type="term" value="F:glutaminase activity"/>
    <property type="evidence" value="ECO:0007669"/>
    <property type="project" value="UniProtKB-EC"/>
</dbReference>
<dbReference type="UniPathway" id="UPA00074">
    <property type="reaction ID" value="UER00128"/>
</dbReference>
<dbReference type="OrthoDB" id="9804441at2"/>
<dbReference type="InterPro" id="IPR029062">
    <property type="entry name" value="Class_I_gatase-like"/>
</dbReference>
<dbReference type="EC" id="6.3.5.3" evidence="8"/>
<dbReference type="FunFam" id="3.40.50.880:FF:000019">
    <property type="entry name" value="Phosphoribosylformylglycinamidine synthase subunit PurQ"/>
    <property type="match status" value="1"/>
</dbReference>
<gene>
    <name evidence="8" type="primary">purQ</name>
    <name evidence="9" type="ORF">SAMN05216244_3106</name>
</gene>
<name>A0A1G9V2A3_9BACI</name>
<keyword evidence="10" id="KW-1185">Reference proteome</keyword>
<evidence type="ECO:0000256" key="7">
    <source>
        <dbReference type="ARBA" id="ARBA00022962"/>
    </source>
</evidence>
<evidence type="ECO:0000256" key="1">
    <source>
        <dbReference type="ARBA" id="ARBA00022490"/>
    </source>
</evidence>
<feature type="active site" description="Nucleophile" evidence="8">
    <location>
        <position position="86"/>
    </location>
</feature>
<dbReference type="NCBIfam" id="TIGR01737">
    <property type="entry name" value="FGAM_synth_I"/>
    <property type="match status" value="1"/>
</dbReference>
<protein>
    <recommendedName>
        <fullName evidence="8">Phosphoribosylformylglycinamidine synthase subunit PurQ</fullName>
        <shortName evidence="8">FGAM synthase</shortName>
        <ecNumber evidence="8">6.3.5.3</ecNumber>
    </recommendedName>
    <alternativeName>
        <fullName evidence="8">Formylglycinamide ribonucleotide amidotransferase subunit I</fullName>
        <shortName evidence="8">FGAR amidotransferase I</shortName>
        <shortName evidence="8">FGAR-AT I</shortName>
    </alternativeName>
    <alternativeName>
        <fullName evidence="8">Glutaminase PurQ</fullName>
        <ecNumber evidence="8">3.5.1.2</ecNumber>
    </alternativeName>
    <alternativeName>
        <fullName evidence="8">Phosphoribosylformylglycinamidine synthase subunit I</fullName>
    </alternativeName>
</protein>
<keyword evidence="2 8" id="KW-0436">Ligase</keyword>
<dbReference type="AlphaFoldDB" id="A0A1G9V2A3"/>
<keyword evidence="3 8" id="KW-0547">Nucleotide-binding</keyword>
<dbReference type="STRING" id="482461.SAMN05216244_3106"/>
<evidence type="ECO:0000256" key="4">
    <source>
        <dbReference type="ARBA" id="ARBA00022755"/>
    </source>
</evidence>
<evidence type="ECO:0000256" key="2">
    <source>
        <dbReference type="ARBA" id="ARBA00022598"/>
    </source>
</evidence>
<dbReference type="PANTHER" id="PTHR47552:SF1">
    <property type="entry name" value="PHOSPHORIBOSYLFORMYLGLYCINAMIDINE SYNTHASE SUBUNIT PURQ"/>
    <property type="match status" value="1"/>
</dbReference>
<comment type="pathway">
    <text evidence="8">Purine metabolism; IMP biosynthesis via de novo pathway; 5-amino-1-(5-phospho-D-ribosyl)imidazole from N(2)-formyl-N(1)-(5-phospho-D-ribosyl)glycinamide: step 1/2.</text>
</comment>
<organism evidence="9 10">
    <name type="scientific">Sediminibacillus halophilus</name>
    <dbReference type="NCBI Taxonomy" id="482461"/>
    <lineage>
        <taxon>Bacteria</taxon>
        <taxon>Bacillati</taxon>
        <taxon>Bacillota</taxon>
        <taxon>Bacilli</taxon>
        <taxon>Bacillales</taxon>
        <taxon>Bacillaceae</taxon>
        <taxon>Sediminibacillus</taxon>
    </lineage>
</organism>
<dbReference type="SMART" id="SM01211">
    <property type="entry name" value="GATase_5"/>
    <property type="match status" value="1"/>
</dbReference>
<accession>A0A1G9V2A3</accession>
<dbReference type="Proteomes" id="UP000182347">
    <property type="component" value="Unassembled WGS sequence"/>
</dbReference>
<dbReference type="SUPFAM" id="SSF52317">
    <property type="entry name" value="Class I glutamine amidotransferase-like"/>
    <property type="match status" value="1"/>
</dbReference>
<dbReference type="CDD" id="cd01740">
    <property type="entry name" value="GATase1_FGAR_AT"/>
    <property type="match status" value="1"/>
</dbReference>
<feature type="active site" evidence="8">
    <location>
        <position position="196"/>
    </location>
</feature>
<evidence type="ECO:0000313" key="10">
    <source>
        <dbReference type="Proteomes" id="UP000182347"/>
    </source>
</evidence>
<reference evidence="10" key="1">
    <citation type="submission" date="2016-10" db="EMBL/GenBank/DDBJ databases">
        <authorList>
            <person name="Varghese N."/>
            <person name="Submissions S."/>
        </authorList>
    </citation>
    <scope>NUCLEOTIDE SEQUENCE [LARGE SCALE GENOMIC DNA]</scope>
    <source>
        <strain evidence="10">CGMCC 1.6199</strain>
    </source>
</reference>
<comment type="catalytic activity">
    <reaction evidence="8">
        <text>N(2)-formyl-N(1)-(5-phospho-beta-D-ribosyl)glycinamide + L-glutamine + ATP + H2O = 2-formamido-N(1)-(5-O-phospho-beta-D-ribosyl)acetamidine + L-glutamate + ADP + phosphate + H(+)</text>
        <dbReference type="Rhea" id="RHEA:17129"/>
        <dbReference type="ChEBI" id="CHEBI:15377"/>
        <dbReference type="ChEBI" id="CHEBI:15378"/>
        <dbReference type="ChEBI" id="CHEBI:29985"/>
        <dbReference type="ChEBI" id="CHEBI:30616"/>
        <dbReference type="ChEBI" id="CHEBI:43474"/>
        <dbReference type="ChEBI" id="CHEBI:58359"/>
        <dbReference type="ChEBI" id="CHEBI:147286"/>
        <dbReference type="ChEBI" id="CHEBI:147287"/>
        <dbReference type="ChEBI" id="CHEBI:456216"/>
        <dbReference type="EC" id="6.3.5.3"/>
    </reaction>
</comment>
<dbReference type="RefSeq" id="WP_074600186.1">
    <property type="nucleotide sequence ID" value="NZ_FNHF01000004.1"/>
</dbReference>
<dbReference type="PROSITE" id="PS51273">
    <property type="entry name" value="GATASE_TYPE_1"/>
    <property type="match status" value="1"/>
</dbReference>
<evidence type="ECO:0000256" key="6">
    <source>
        <dbReference type="ARBA" id="ARBA00022840"/>
    </source>
</evidence>
<dbReference type="Gene3D" id="3.40.50.880">
    <property type="match status" value="1"/>
</dbReference>
<dbReference type="NCBIfam" id="NF002957">
    <property type="entry name" value="PRK03619.1"/>
    <property type="match status" value="1"/>
</dbReference>
<evidence type="ECO:0000256" key="8">
    <source>
        <dbReference type="HAMAP-Rule" id="MF_00421"/>
    </source>
</evidence>
<comment type="subunit">
    <text evidence="8">Part of the FGAM synthase complex composed of 1 PurL, 1 PurQ and 2 PurS subunits.</text>
</comment>
<evidence type="ECO:0000313" key="9">
    <source>
        <dbReference type="EMBL" id="SDM66411.1"/>
    </source>
</evidence>
<dbReference type="GO" id="GO:0006189">
    <property type="term" value="P:'de novo' IMP biosynthetic process"/>
    <property type="evidence" value="ECO:0007669"/>
    <property type="project" value="UniProtKB-UniRule"/>
</dbReference>
<dbReference type="GO" id="GO:0004642">
    <property type="term" value="F:phosphoribosylformylglycinamidine synthase activity"/>
    <property type="evidence" value="ECO:0007669"/>
    <property type="project" value="UniProtKB-UniRule"/>
</dbReference>
<dbReference type="EMBL" id="FNHF01000004">
    <property type="protein sequence ID" value="SDM66411.1"/>
    <property type="molecule type" value="Genomic_DNA"/>
</dbReference>
<dbReference type="GO" id="GO:0005737">
    <property type="term" value="C:cytoplasm"/>
    <property type="evidence" value="ECO:0007669"/>
    <property type="project" value="UniProtKB-SubCell"/>
</dbReference>
<dbReference type="PANTHER" id="PTHR47552">
    <property type="entry name" value="PHOSPHORIBOSYLFORMYLGLYCINAMIDINE SYNTHASE SUBUNIT PURQ"/>
    <property type="match status" value="1"/>
</dbReference>
<dbReference type="EC" id="3.5.1.2" evidence="8"/>
<keyword evidence="7 8" id="KW-0315">Glutamine amidotransferase</keyword>
<dbReference type="HAMAP" id="MF_00421">
    <property type="entry name" value="PurQ"/>
    <property type="match status" value="1"/>
</dbReference>
<comment type="subcellular location">
    <subcellularLocation>
        <location evidence="8">Cytoplasm</location>
    </subcellularLocation>
</comment>
<evidence type="ECO:0000256" key="3">
    <source>
        <dbReference type="ARBA" id="ARBA00022741"/>
    </source>
</evidence>
<dbReference type="GO" id="GO:0005524">
    <property type="term" value="F:ATP binding"/>
    <property type="evidence" value="ECO:0007669"/>
    <property type="project" value="UniProtKB-KW"/>
</dbReference>
<keyword evidence="6 8" id="KW-0067">ATP-binding</keyword>
<evidence type="ECO:0000256" key="5">
    <source>
        <dbReference type="ARBA" id="ARBA00022801"/>
    </source>
</evidence>
<comment type="function">
    <text evidence="8">Part of the phosphoribosylformylglycinamidine synthase complex involved in the purines biosynthetic pathway. Catalyzes the ATP-dependent conversion of formylglycinamide ribonucleotide (FGAR) and glutamine to yield formylglycinamidine ribonucleotide (FGAM) and glutamate. The FGAM synthase complex is composed of three subunits. PurQ produces an ammonia molecule by converting glutamine to glutamate. PurL transfers the ammonia molecule to FGAR to form FGAM in an ATP-dependent manner. PurS interacts with PurQ and PurL and is thought to assist in the transfer of the ammonia molecule from PurQ to PurL.</text>
</comment>
<sequence length="227" mass="24899">MKFAVIVFPGSNCDRDMYHAVQDSLGEEAKLVWYEDADLVEFDAILLPGGFSYGDYLRSGAIAATSNIVNQIKQKASEGMPILGVCNGFQVLLESGLLPGAMLRNKKLKFMCHQEELVVENNQTQFTSSYEEKETISLPIAHGEGNYYCDEKVLAELEANGQIVFRYADNPNGSVGDIAGIINEQGNVLGMMPHPERATEAVLGSDDGLKLFKSVVNHWREAYVAGV</sequence>